<keyword evidence="1" id="KW-0496">Mitochondrion</keyword>
<gene>
    <name evidence="1" type="primary">orf05537</name>
    <name evidence="1" type="ORF">Q903MT_gene5505</name>
</gene>
<sequence>MHNYIYNSSSPLLVLVGRNEVNSNEVNLKLIGPNKLRDYSGINSFLNSSIV</sequence>
<reference evidence="1" key="1">
    <citation type="submission" date="2019-03" db="EMBL/GenBank/DDBJ databases">
        <title>Largest Complete Mitochondrial Genome of a Gymnosperm, Sitka Spruce (Picea sitchensis), Indicates Complex Physical Structure.</title>
        <authorList>
            <person name="Jackman S.D."/>
            <person name="Coombe L."/>
            <person name="Warren R."/>
            <person name="Kirk H."/>
            <person name="Trinh E."/>
            <person name="McLeod T."/>
            <person name="Pleasance S."/>
            <person name="Pandoh P."/>
            <person name="Zhao Y."/>
            <person name="Coope R."/>
            <person name="Bousquet J."/>
            <person name="Bohlmann J.C."/>
            <person name="Jones S.J.M."/>
            <person name="Birol I."/>
        </authorList>
    </citation>
    <scope>NUCLEOTIDE SEQUENCE</scope>
    <source>
        <strain evidence="1">Q903</strain>
    </source>
</reference>
<evidence type="ECO:0000313" key="1">
    <source>
        <dbReference type="EMBL" id="QHR91471.1"/>
    </source>
</evidence>
<name>A0A6B9XVZ0_PICSI</name>
<dbReference type="EMBL" id="MK697702">
    <property type="protein sequence ID" value="QHR91471.1"/>
    <property type="molecule type" value="Genomic_DNA"/>
</dbReference>
<organism evidence="1">
    <name type="scientific">Picea sitchensis</name>
    <name type="common">Sitka spruce</name>
    <name type="synonym">Pinus sitchensis</name>
    <dbReference type="NCBI Taxonomy" id="3332"/>
    <lineage>
        <taxon>Eukaryota</taxon>
        <taxon>Viridiplantae</taxon>
        <taxon>Streptophyta</taxon>
        <taxon>Embryophyta</taxon>
        <taxon>Tracheophyta</taxon>
        <taxon>Spermatophyta</taxon>
        <taxon>Pinopsida</taxon>
        <taxon>Pinidae</taxon>
        <taxon>Conifers I</taxon>
        <taxon>Pinales</taxon>
        <taxon>Pinaceae</taxon>
        <taxon>Picea</taxon>
    </lineage>
</organism>
<protein>
    <submittedName>
        <fullName evidence="1">Uncharacterized protein</fullName>
    </submittedName>
</protein>
<accession>A0A6B9XVZ0</accession>
<dbReference type="AlphaFoldDB" id="A0A6B9XVZ0"/>
<geneLocation type="mitochondrion" evidence="1"/>
<proteinExistence type="predicted"/>